<feature type="transmembrane region" description="Helical" evidence="1">
    <location>
        <begin position="139"/>
        <end position="159"/>
    </location>
</feature>
<feature type="transmembrane region" description="Helical" evidence="1">
    <location>
        <begin position="200"/>
        <end position="220"/>
    </location>
</feature>
<keyword evidence="1" id="KW-1133">Transmembrane helix</keyword>
<keyword evidence="1" id="KW-0472">Membrane</keyword>
<feature type="transmembrane region" description="Helical" evidence="1">
    <location>
        <begin position="166"/>
        <end position="184"/>
    </location>
</feature>
<dbReference type="PANTHER" id="PTHR42208:SF1">
    <property type="entry name" value="HEAVY METAL TRANSPORTER"/>
    <property type="match status" value="1"/>
</dbReference>
<sequence>MIDWLVLSGAALAGVFGGLHCVAMCGGIATGLSATFPKGQPFAAALRLNLGRVLGYALAGALVGGLGAGLLSLARFESLQLALRMGVGVVLMLAGLRVLWPRLRFAAGAGQRLWGKLGPLKRHLIPADTPIRQLALGALWGWMPCGLSATMLGAAWLTVDPLQGGLLMLAFGLGTWATMLPLTWSGSRLIGWLRQPPAKTLAGAALIAAGLLTIFAPWLASVPAMHDLLTALGCRTLPG</sequence>
<comment type="caution">
    <text evidence="3">The sequence shown here is derived from an EMBL/GenBank/DDBJ whole genome shotgun (WGS) entry which is preliminary data.</text>
</comment>
<feature type="domain" description="Urease accessory protein UreH-like transmembrane" evidence="2">
    <location>
        <begin position="10"/>
        <end position="211"/>
    </location>
</feature>
<reference evidence="3" key="1">
    <citation type="submission" date="2022-04" db="EMBL/GenBank/DDBJ databases">
        <title>Lysobacter sp. CAU 1642 isolated from sea sand.</title>
        <authorList>
            <person name="Kim W."/>
        </authorList>
    </citation>
    <scope>NUCLEOTIDE SEQUENCE</scope>
    <source>
        <strain evidence="3">CAU 1642</strain>
    </source>
</reference>
<evidence type="ECO:0000313" key="3">
    <source>
        <dbReference type="EMBL" id="MCK7592763.1"/>
    </source>
</evidence>
<dbReference type="PANTHER" id="PTHR42208">
    <property type="entry name" value="HEAVY METAL TRANSPORTER-RELATED"/>
    <property type="match status" value="1"/>
</dbReference>
<accession>A0ABT0GDZ4</accession>
<dbReference type="InterPro" id="IPR039447">
    <property type="entry name" value="UreH-like_TM_dom"/>
</dbReference>
<protein>
    <submittedName>
        <fullName evidence="3">Sulfite exporter TauE/SafE family protein</fullName>
    </submittedName>
</protein>
<proteinExistence type="predicted"/>
<organism evidence="3 4">
    <name type="scientific">Pseudomarimonas salicorniae</name>
    <dbReference type="NCBI Taxonomy" id="2933270"/>
    <lineage>
        <taxon>Bacteria</taxon>
        <taxon>Pseudomonadati</taxon>
        <taxon>Pseudomonadota</taxon>
        <taxon>Gammaproteobacteria</taxon>
        <taxon>Lysobacterales</taxon>
        <taxon>Lysobacteraceae</taxon>
        <taxon>Pseudomarimonas</taxon>
    </lineage>
</organism>
<evidence type="ECO:0000256" key="1">
    <source>
        <dbReference type="SAM" id="Phobius"/>
    </source>
</evidence>
<name>A0ABT0GDZ4_9GAMM</name>
<feature type="transmembrane region" description="Helical" evidence="1">
    <location>
        <begin position="53"/>
        <end position="74"/>
    </location>
</feature>
<dbReference type="Proteomes" id="UP001431449">
    <property type="component" value="Unassembled WGS sequence"/>
</dbReference>
<dbReference type="Pfam" id="PF13386">
    <property type="entry name" value="DsbD_2"/>
    <property type="match status" value="1"/>
</dbReference>
<feature type="transmembrane region" description="Helical" evidence="1">
    <location>
        <begin position="81"/>
        <end position="100"/>
    </location>
</feature>
<evidence type="ECO:0000259" key="2">
    <source>
        <dbReference type="Pfam" id="PF13386"/>
    </source>
</evidence>
<gene>
    <name evidence="3" type="ORF">M0G41_03665</name>
</gene>
<keyword evidence="4" id="KW-1185">Reference proteome</keyword>
<keyword evidence="1" id="KW-0812">Transmembrane</keyword>
<dbReference type="EMBL" id="JALNMH010000002">
    <property type="protein sequence ID" value="MCK7592763.1"/>
    <property type="molecule type" value="Genomic_DNA"/>
</dbReference>
<dbReference type="RefSeq" id="WP_248205128.1">
    <property type="nucleotide sequence ID" value="NZ_JALNMH010000002.1"/>
</dbReference>
<evidence type="ECO:0000313" key="4">
    <source>
        <dbReference type="Proteomes" id="UP001431449"/>
    </source>
</evidence>